<dbReference type="EMBL" id="CP061800">
    <property type="protein sequence ID" value="QTA88418.1"/>
    <property type="molecule type" value="Genomic_DNA"/>
</dbReference>
<dbReference type="InterPro" id="IPR002545">
    <property type="entry name" value="CheW-lke_dom"/>
</dbReference>
<protein>
    <submittedName>
        <fullName evidence="2">Chemotaxis protein CheW</fullName>
    </submittedName>
</protein>
<dbReference type="GO" id="GO:0005829">
    <property type="term" value="C:cytosol"/>
    <property type="evidence" value="ECO:0007669"/>
    <property type="project" value="TreeGrafter"/>
</dbReference>
<dbReference type="SUPFAM" id="SSF50341">
    <property type="entry name" value="CheW-like"/>
    <property type="match status" value="1"/>
</dbReference>
<feature type="domain" description="CheW-like" evidence="1">
    <location>
        <begin position="2"/>
        <end position="160"/>
    </location>
</feature>
<evidence type="ECO:0000259" key="1">
    <source>
        <dbReference type="PROSITE" id="PS50851"/>
    </source>
</evidence>
<sequence length="168" mass="18982">MSRQITTFFLGNTLFGVDILLVKEVYRHMTVNPIPNAPNHLLGLMNLRGRVVTVIDLNVCLNRLPETNTGDRRLLILKTREEIKKYINNNQLNDVFLGEDIVGFLIDKMDDVLTVENEEILPPPPNIADLDEDIIEGIIKQGKRLVILLDVTVVLELVMNAAVEAENQ</sequence>
<dbReference type="PANTHER" id="PTHR22617:SF23">
    <property type="entry name" value="CHEMOTAXIS PROTEIN CHEW"/>
    <property type="match status" value="1"/>
</dbReference>
<gene>
    <name evidence="2" type="primary">cheW6</name>
    <name evidence="2" type="ORF">dnm_044640</name>
</gene>
<dbReference type="Gene3D" id="2.30.30.40">
    <property type="entry name" value="SH3 Domains"/>
    <property type="match status" value="1"/>
</dbReference>
<dbReference type="AlphaFoldDB" id="A0A975BMU6"/>
<dbReference type="GO" id="GO:0007165">
    <property type="term" value="P:signal transduction"/>
    <property type="evidence" value="ECO:0007669"/>
    <property type="project" value="InterPro"/>
</dbReference>
<dbReference type="Proteomes" id="UP000663722">
    <property type="component" value="Chromosome"/>
</dbReference>
<evidence type="ECO:0000313" key="2">
    <source>
        <dbReference type="EMBL" id="QTA88418.1"/>
    </source>
</evidence>
<dbReference type="RefSeq" id="WP_207683194.1">
    <property type="nucleotide sequence ID" value="NZ_CP061800.1"/>
</dbReference>
<accession>A0A975BMU6</accession>
<name>A0A975BMU6_9BACT</name>
<dbReference type="Pfam" id="PF01584">
    <property type="entry name" value="CheW"/>
    <property type="match status" value="1"/>
</dbReference>
<dbReference type="Gene3D" id="2.40.50.180">
    <property type="entry name" value="CheA-289, Domain 4"/>
    <property type="match status" value="1"/>
</dbReference>
<reference evidence="2" key="1">
    <citation type="journal article" date="2021" name="Microb. Physiol.">
        <title>Proteogenomic Insights into the Physiology of Marine, Sulfate-Reducing, Filamentous Desulfonema limicola and Desulfonema magnum.</title>
        <authorList>
            <person name="Schnaars V."/>
            <person name="Wohlbrand L."/>
            <person name="Scheve S."/>
            <person name="Hinrichs C."/>
            <person name="Reinhardt R."/>
            <person name="Rabus R."/>
        </authorList>
    </citation>
    <scope>NUCLEOTIDE SEQUENCE</scope>
    <source>
        <strain evidence="2">4be13</strain>
    </source>
</reference>
<dbReference type="GO" id="GO:0006935">
    <property type="term" value="P:chemotaxis"/>
    <property type="evidence" value="ECO:0007669"/>
    <property type="project" value="InterPro"/>
</dbReference>
<proteinExistence type="predicted"/>
<organism evidence="2 3">
    <name type="scientific">Desulfonema magnum</name>
    <dbReference type="NCBI Taxonomy" id="45655"/>
    <lineage>
        <taxon>Bacteria</taxon>
        <taxon>Pseudomonadati</taxon>
        <taxon>Thermodesulfobacteriota</taxon>
        <taxon>Desulfobacteria</taxon>
        <taxon>Desulfobacterales</taxon>
        <taxon>Desulfococcaceae</taxon>
        <taxon>Desulfonema</taxon>
    </lineage>
</organism>
<dbReference type="PROSITE" id="PS50851">
    <property type="entry name" value="CHEW"/>
    <property type="match status" value="1"/>
</dbReference>
<dbReference type="PANTHER" id="PTHR22617">
    <property type="entry name" value="CHEMOTAXIS SENSOR HISTIDINE KINASE-RELATED"/>
    <property type="match status" value="1"/>
</dbReference>
<dbReference type="InterPro" id="IPR039315">
    <property type="entry name" value="CheW"/>
</dbReference>
<dbReference type="InterPro" id="IPR036061">
    <property type="entry name" value="CheW-like_dom_sf"/>
</dbReference>
<evidence type="ECO:0000313" key="3">
    <source>
        <dbReference type="Proteomes" id="UP000663722"/>
    </source>
</evidence>
<keyword evidence="3" id="KW-1185">Reference proteome</keyword>
<dbReference type="KEGG" id="dmm:dnm_044640"/>
<dbReference type="SMART" id="SM00260">
    <property type="entry name" value="CheW"/>
    <property type="match status" value="1"/>
</dbReference>